<protein>
    <recommendedName>
        <fullName evidence="4">ESX-1 secretion-associated protein EspA/EspE-like domain-containing protein</fullName>
    </recommendedName>
</protein>
<name>A0A255DCP9_9MYCO</name>
<accession>A0A255DCP9</accession>
<feature type="compositionally biased region" description="Basic and acidic residues" evidence="1">
    <location>
        <begin position="186"/>
        <end position="206"/>
    </location>
</feature>
<dbReference type="AlphaFoldDB" id="A0A255DCP9"/>
<dbReference type="OrthoDB" id="1187707at2"/>
<sequence>MPSSGTVPTLCQVKSWDTSHLTEAASHWTQTAAVWENHFTALSTQIGSPGGTPWEGVAAEAAQQRAYDDRMKVIGAADQLHEASSAARTGAQQIQSAKSAALNAINAAEDAGFTVGEDFSITDRATGGNAVARAARQVQAQTHSAAIRERVGELIAADQQVAGRLTTAAGGLGSVSFPDDEIVGEGGRKDPTIKAVDNHTGEKPEPVRQGQNADPANSFVGDERFGHWEDVPPPPPYTGANPPPLKDQYRPFPPGTPAKNGGPTEWYVPGKSWIGDIDPPLVQRQEQYKFRIAGEDATTTTRMVTNNGVAQEQRWVQNVYEAQHNTWWKVDGTIPVKGEGGWDEGDISIPTPPSFGQWQQMPLNQIATLSATNPDVTFYMPDGCGGQFNYSGGVPVGGISGLPANPVPIMTAPR</sequence>
<proteinExistence type="predicted"/>
<comment type="caution">
    <text evidence="2">The sequence shown here is derived from an EMBL/GenBank/DDBJ whole genome shotgun (WGS) entry which is preliminary data.</text>
</comment>
<evidence type="ECO:0000256" key="1">
    <source>
        <dbReference type="SAM" id="MobiDB-lite"/>
    </source>
</evidence>
<dbReference type="RefSeq" id="WP_094482711.1">
    <property type="nucleotide sequence ID" value="NZ_NOZR01000018.1"/>
</dbReference>
<organism evidence="2 3">
    <name type="scientific">Mycolicibacterium sphagni</name>
    <dbReference type="NCBI Taxonomy" id="1786"/>
    <lineage>
        <taxon>Bacteria</taxon>
        <taxon>Bacillati</taxon>
        <taxon>Actinomycetota</taxon>
        <taxon>Actinomycetes</taxon>
        <taxon>Mycobacteriales</taxon>
        <taxon>Mycobacteriaceae</taxon>
        <taxon>Mycolicibacterium</taxon>
    </lineage>
</organism>
<evidence type="ECO:0000313" key="3">
    <source>
        <dbReference type="Proteomes" id="UP000216063"/>
    </source>
</evidence>
<feature type="region of interest" description="Disordered" evidence="1">
    <location>
        <begin position="169"/>
        <end position="214"/>
    </location>
</feature>
<keyword evidence="3" id="KW-1185">Reference proteome</keyword>
<dbReference type="EMBL" id="NOZR01000018">
    <property type="protein sequence ID" value="OYN77084.1"/>
    <property type="molecule type" value="Genomic_DNA"/>
</dbReference>
<evidence type="ECO:0000313" key="2">
    <source>
        <dbReference type="EMBL" id="OYN77084.1"/>
    </source>
</evidence>
<dbReference type="Proteomes" id="UP000216063">
    <property type="component" value="Unassembled WGS sequence"/>
</dbReference>
<evidence type="ECO:0008006" key="4">
    <source>
        <dbReference type="Google" id="ProtNLM"/>
    </source>
</evidence>
<reference evidence="2 3" key="1">
    <citation type="submission" date="2017-07" db="EMBL/GenBank/DDBJ databases">
        <title>The new phylogeny of genus Mycobacterium.</title>
        <authorList>
            <person name="Tortoli E."/>
            <person name="Trovato A."/>
            <person name="Cirillo D.M."/>
        </authorList>
    </citation>
    <scope>NUCLEOTIDE SEQUENCE [LARGE SCALE GENOMIC DNA]</scope>
    <source>
        <strain evidence="2 3">ATCC 33027</strain>
    </source>
</reference>
<gene>
    <name evidence="2" type="ORF">CG716_19750</name>
</gene>